<evidence type="ECO:0000313" key="1">
    <source>
        <dbReference type="EMBL" id="PWY80475.1"/>
    </source>
</evidence>
<accession>A0A317W386</accession>
<reference evidence="1 2" key="1">
    <citation type="submission" date="2016-12" db="EMBL/GenBank/DDBJ databases">
        <title>The genomes of Aspergillus section Nigri reveals drivers in fungal speciation.</title>
        <authorList>
            <consortium name="DOE Joint Genome Institute"/>
            <person name="Vesth T.C."/>
            <person name="Nybo J."/>
            <person name="Theobald S."/>
            <person name="Brandl J."/>
            <person name="Frisvad J.C."/>
            <person name="Nielsen K.F."/>
            <person name="Lyhne E.K."/>
            <person name="Kogle M.E."/>
            <person name="Kuo A."/>
            <person name="Riley R."/>
            <person name="Clum A."/>
            <person name="Nolan M."/>
            <person name="Lipzen A."/>
            <person name="Salamov A."/>
            <person name="Henrissat B."/>
            <person name="Wiebenga A."/>
            <person name="De Vries R.P."/>
            <person name="Grigoriev I.V."/>
            <person name="Mortensen U.H."/>
            <person name="Andersen M.R."/>
            <person name="Baker S.E."/>
        </authorList>
    </citation>
    <scope>NUCLEOTIDE SEQUENCE [LARGE SCALE GENOMIC DNA]</scope>
    <source>
        <strain evidence="1 2">CBS 117.55</strain>
    </source>
</reference>
<gene>
    <name evidence="1" type="ORF">BO70DRAFT_396781</name>
</gene>
<evidence type="ECO:0000313" key="2">
    <source>
        <dbReference type="Proteomes" id="UP000247233"/>
    </source>
</evidence>
<name>A0A317W386_9EURO</name>
<dbReference type="EMBL" id="MSFL01000014">
    <property type="protein sequence ID" value="PWY80475.1"/>
    <property type="molecule type" value="Genomic_DNA"/>
</dbReference>
<sequence length="69" mass="7878">MRVIFESVLPWLLARDHVGRSHPLFLKERSHQSDIAKPTTMIAHLVNIEHVETMTVPVTKDFVAMSSLL</sequence>
<dbReference type="GeneID" id="37068886"/>
<dbReference type="OrthoDB" id="3029913at2759"/>
<proteinExistence type="predicted"/>
<dbReference type="VEuPathDB" id="FungiDB:BO70DRAFT_396781"/>
<dbReference type="Proteomes" id="UP000247233">
    <property type="component" value="Unassembled WGS sequence"/>
</dbReference>
<protein>
    <submittedName>
        <fullName evidence="1">Uncharacterized protein</fullName>
    </submittedName>
</protein>
<organism evidence="1 2">
    <name type="scientific">Aspergillus heteromorphus CBS 117.55</name>
    <dbReference type="NCBI Taxonomy" id="1448321"/>
    <lineage>
        <taxon>Eukaryota</taxon>
        <taxon>Fungi</taxon>
        <taxon>Dikarya</taxon>
        <taxon>Ascomycota</taxon>
        <taxon>Pezizomycotina</taxon>
        <taxon>Eurotiomycetes</taxon>
        <taxon>Eurotiomycetidae</taxon>
        <taxon>Eurotiales</taxon>
        <taxon>Aspergillaceae</taxon>
        <taxon>Aspergillus</taxon>
        <taxon>Aspergillus subgen. Circumdati</taxon>
    </lineage>
</organism>
<comment type="caution">
    <text evidence="1">The sequence shown here is derived from an EMBL/GenBank/DDBJ whole genome shotgun (WGS) entry which is preliminary data.</text>
</comment>
<dbReference type="AlphaFoldDB" id="A0A317W386"/>
<keyword evidence="2" id="KW-1185">Reference proteome</keyword>
<dbReference type="RefSeq" id="XP_025398778.1">
    <property type="nucleotide sequence ID" value="XM_025546649.1"/>
</dbReference>